<dbReference type="AlphaFoldDB" id="Q0V5Q4"/>
<accession>Q0V5Q4</accession>
<dbReference type="EMBL" id="CH445325">
    <property type="protein sequence ID" value="EAT92155.1"/>
    <property type="molecule type" value="Genomic_DNA"/>
</dbReference>
<dbReference type="InParanoid" id="Q0V5Q4"/>
<organism evidence="1 2">
    <name type="scientific">Phaeosphaeria nodorum (strain SN15 / ATCC MYA-4574 / FGSC 10173)</name>
    <name type="common">Glume blotch fungus</name>
    <name type="synonym">Parastagonospora nodorum</name>
    <dbReference type="NCBI Taxonomy" id="321614"/>
    <lineage>
        <taxon>Eukaryota</taxon>
        <taxon>Fungi</taxon>
        <taxon>Dikarya</taxon>
        <taxon>Ascomycota</taxon>
        <taxon>Pezizomycotina</taxon>
        <taxon>Dothideomycetes</taxon>
        <taxon>Pleosporomycetidae</taxon>
        <taxon>Pleosporales</taxon>
        <taxon>Pleosporineae</taxon>
        <taxon>Phaeosphaeriaceae</taxon>
        <taxon>Parastagonospora</taxon>
    </lineage>
</organism>
<protein>
    <submittedName>
        <fullName evidence="1">Uncharacterized protein</fullName>
    </submittedName>
</protein>
<evidence type="ECO:0000313" key="2">
    <source>
        <dbReference type="Proteomes" id="UP000001055"/>
    </source>
</evidence>
<dbReference type="KEGG" id="pno:SNOG_00660"/>
<gene>
    <name evidence="1" type="ORF">SNOG_00660</name>
</gene>
<dbReference type="RefSeq" id="XP_001791341.1">
    <property type="nucleotide sequence ID" value="XM_001791289.1"/>
</dbReference>
<evidence type="ECO:0000313" key="1">
    <source>
        <dbReference type="EMBL" id="EAT92155.1"/>
    </source>
</evidence>
<dbReference type="GeneID" id="5968586"/>
<reference evidence="2" key="1">
    <citation type="journal article" date="2007" name="Plant Cell">
        <title>Dothideomycete-plant interactions illuminated by genome sequencing and EST analysis of the wheat pathogen Stagonospora nodorum.</title>
        <authorList>
            <person name="Hane J.K."/>
            <person name="Lowe R.G."/>
            <person name="Solomon P.S."/>
            <person name="Tan K.C."/>
            <person name="Schoch C.L."/>
            <person name="Spatafora J.W."/>
            <person name="Crous P.W."/>
            <person name="Kodira C."/>
            <person name="Birren B.W."/>
            <person name="Galagan J.E."/>
            <person name="Torriani S.F."/>
            <person name="McDonald B.A."/>
            <person name="Oliver R.P."/>
        </authorList>
    </citation>
    <scope>NUCLEOTIDE SEQUENCE [LARGE SCALE GENOMIC DNA]</scope>
    <source>
        <strain evidence="2">SN15 / ATCC MYA-4574 / FGSC 10173</strain>
    </source>
</reference>
<dbReference type="HOGENOM" id="CLU_2850435_0_0_1"/>
<sequence length="65" mass="7456">MSSTSSESCAFVANKITQGKKVTQKEPPDRFVRLDFDQMGKWYEGCSAMCSFYARELIHEGRDEK</sequence>
<proteinExistence type="predicted"/>
<name>Q0V5Q4_PHANO</name>
<dbReference type="Proteomes" id="UP000001055">
    <property type="component" value="Unassembled WGS sequence"/>
</dbReference>